<reference evidence="2" key="1">
    <citation type="submission" date="2023-10" db="EMBL/GenBank/DDBJ databases">
        <authorList>
            <person name="Chen Y."/>
            <person name="Shah S."/>
            <person name="Dougan E. K."/>
            <person name="Thang M."/>
            <person name="Chan C."/>
        </authorList>
    </citation>
    <scope>NUCLEOTIDE SEQUENCE [LARGE SCALE GENOMIC DNA]</scope>
</reference>
<accession>A0ABN9XL90</accession>
<evidence type="ECO:0000313" key="2">
    <source>
        <dbReference type="EMBL" id="CAK0898778.1"/>
    </source>
</evidence>
<proteinExistence type="predicted"/>
<name>A0ABN9XL90_9DINO</name>
<feature type="region of interest" description="Disordered" evidence="1">
    <location>
        <begin position="1"/>
        <end position="20"/>
    </location>
</feature>
<evidence type="ECO:0000313" key="3">
    <source>
        <dbReference type="Proteomes" id="UP001189429"/>
    </source>
</evidence>
<sequence length="154" mass="15972">MTTRDTISQETTNPGLHRSGTHLFAHRIRRTLSSLASPLGGSATGQASYVVQDPAFALGVPQIVNLFCSEDASPAAAAADQGGGAAADEQDQPLRGSGGVEEAPSTPPPKGRGGSLEVPLPQSALDTRPSLRSCQTRTWGPGFGLQRRRRSAPS</sequence>
<comment type="caution">
    <text evidence="2">The sequence shown here is derived from an EMBL/GenBank/DDBJ whole genome shotgun (WGS) entry which is preliminary data.</text>
</comment>
<feature type="region of interest" description="Disordered" evidence="1">
    <location>
        <begin position="73"/>
        <end position="154"/>
    </location>
</feature>
<dbReference type="EMBL" id="CAUYUJ010020504">
    <property type="protein sequence ID" value="CAK0898778.1"/>
    <property type="molecule type" value="Genomic_DNA"/>
</dbReference>
<gene>
    <name evidence="2" type="ORF">PCOR1329_LOCUS76489</name>
</gene>
<keyword evidence="3" id="KW-1185">Reference proteome</keyword>
<protein>
    <submittedName>
        <fullName evidence="2">Uncharacterized protein</fullName>
    </submittedName>
</protein>
<dbReference type="Proteomes" id="UP001189429">
    <property type="component" value="Unassembled WGS sequence"/>
</dbReference>
<organism evidence="2 3">
    <name type="scientific">Prorocentrum cordatum</name>
    <dbReference type="NCBI Taxonomy" id="2364126"/>
    <lineage>
        <taxon>Eukaryota</taxon>
        <taxon>Sar</taxon>
        <taxon>Alveolata</taxon>
        <taxon>Dinophyceae</taxon>
        <taxon>Prorocentrales</taxon>
        <taxon>Prorocentraceae</taxon>
        <taxon>Prorocentrum</taxon>
    </lineage>
</organism>
<evidence type="ECO:0000256" key="1">
    <source>
        <dbReference type="SAM" id="MobiDB-lite"/>
    </source>
</evidence>
<feature type="compositionally biased region" description="Polar residues" evidence="1">
    <location>
        <begin position="1"/>
        <end position="14"/>
    </location>
</feature>